<dbReference type="Proteomes" id="UP000326711">
    <property type="component" value="Chromosome"/>
</dbReference>
<dbReference type="KEGG" id="cuo:CUROG_04030"/>
<evidence type="ECO:0000256" key="1">
    <source>
        <dbReference type="SAM" id="Phobius"/>
    </source>
</evidence>
<feature type="transmembrane region" description="Helical" evidence="1">
    <location>
        <begin position="150"/>
        <end position="172"/>
    </location>
</feature>
<dbReference type="EMBL" id="CP045032">
    <property type="protein sequence ID" value="QFQ02185.1"/>
    <property type="molecule type" value="Genomic_DNA"/>
</dbReference>
<proteinExistence type="predicted"/>
<feature type="transmembrane region" description="Helical" evidence="1">
    <location>
        <begin position="70"/>
        <end position="93"/>
    </location>
</feature>
<name>A0A5J6Z920_9CORY</name>
<evidence type="ECO:0000313" key="2">
    <source>
        <dbReference type="EMBL" id="QFQ02185.1"/>
    </source>
</evidence>
<sequence length="182" mass="19673">MEDLPGRIVAGSLRSRLRSLPQGVSDGALFFAVAVVAYTVAGAVWGALYPTTEVRVSDDLSVDIVPGTEGAGFVAYAWFIGGTFVLGIVLSRWSFRSMKRSVGQMFWVFLCVLFGAWWFVFTGGYVVSLMHSGDSSVEAGAVIEVADQVYPWPGVLVAPTFAVLAYWIGAVISDPEWFEGRS</sequence>
<keyword evidence="1" id="KW-0812">Transmembrane</keyword>
<reference evidence="3" key="1">
    <citation type="submission" date="2019-10" db="EMBL/GenBank/DDBJ databases">
        <title>Complete genome sequence of Corynebacterium urogenitalis DSM 108747, isolated from the genital tract of a cow.</title>
        <authorList>
            <person name="Ruckert C."/>
            <person name="Ballas P."/>
            <person name="Wagener K."/>
            <person name="Drillich M."/>
            <person name="Kaempfer P."/>
            <person name="Busse H.-J."/>
            <person name="Ehling-Schulz M."/>
        </authorList>
    </citation>
    <scope>NUCLEOTIDE SEQUENCE [LARGE SCALE GENOMIC DNA]</scope>
    <source>
        <strain evidence="3">LMM 1652</strain>
    </source>
</reference>
<evidence type="ECO:0008006" key="4">
    <source>
        <dbReference type="Google" id="ProtNLM"/>
    </source>
</evidence>
<keyword evidence="1" id="KW-1133">Transmembrane helix</keyword>
<protein>
    <recommendedName>
        <fullName evidence="4">DUF2567 domain-containing protein</fullName>
    </recommendedName>
</protein>
<gene>
    <name evidence="2" type="ORF">CUROG_04030</name>
</gene>
<accession>A0A5J6Z920</accession>
<organism evidence="2 3">
    <name type="scientific">Corynebacterium urogenitale</name>
    <dbReference type="NCBI Taxonomy" id="2487892"/>
    <lineage>
        <taxon>Bacteria</taxon>
        <taxon>Bacillati</taxon>
        <taxon>Actinomycetota</taxon>
        <taxon>Actinomycetes</taxon>
        <taxon>Mycobacteriales</taxon>
        <taxon>Corynebacteriaceae</taxon>
        <taxon>Corynebacterium</taxon>
    </lineage>
</organism>
<feature type="transmembrane region" description="Helical" evidence="1">
    <location>
        <begin position="28"/>
        <end position="50"/>
    </location>
</feature>
<keyword evidence="1" id="KW-0472">Membrane</keyword>
<evidence type="ECO:0000313" key="3">
    <source>
        <dbReference type="Proteomes" id="UP000326711"/>
    </source>
</evidence>
<dbReference type="AlphaFoldDB" id="A0A5J6Z920"/>
<keyword evidence="3" id="KW-1185">Reference proteome</keyword>
<feature type="transmembrane region" description="Helical" evidence="1">
    <location>
        <begin position="105"/>
        <end position="130"/>
    </location>
</feature>